<keyword evidence="3" id="KW-1003">Cell membrane</keyword>
<evidence type="ECO:0000256" key="1">
    <source>
        <dbReference type="ARBA" id="ARBA00004651"/>
    </source>
</evidence>
<dbReference type="PANTHER" id="PTHR33281:SF19">
    <property type="entry name" value="VOLTAGE-DEPENDENT ANION CHANNEL-FORMING PROTEIN YNEE"/>
    <property type="match status" value="1"/>
</dbReference>
<name>A0A8H7DDB7_9AGAR</name>
<keyword evidence="11" id="KW-1185">Reference proteome</keyword>
<gene>
    <name evidence="10" type="ORF">MVEN_00203800</name>
</gene>
<sequence>MDHSSTVTLQRADTLSHKGFAAAPDPFAPRRRPGASFFNALLATALFRCWHILLFFAAWSTLITILDHHRDQFKVRIASTLLTVVGTVLGFVVSYRTTSSFERYNEGRRLWSQIILASRTFARTVWFHVPDQPSTKDIDEETYKSRGMVEKKTIINLLEGFSVAVKHYLRGEDGIYYQDLYYLVKFLPAYALPAGIPSNADLTNGADADSTGAAGRSPILTRLSDASHNRPSLGGGPGSFLYQRQASADSKSMSAPHLPLPATSPTRHTSFASKIARIPEGGAGKPIPPPLTIQPPTRLNSPVEKSDAGQGAELRSSKSMRSMKSALRSPLPGEAQKIILARQDESFLLPGSMPPKYHLFDLFPFSLLVKCLTKRGAELKGKKAARMRAKMLGGAGSHNLPLEISLYLSSYISALQKRKQTDVPTTNTLLASLNSLVDALTGLERILTTPIPFSYSIHLWVVTTIYCLCLPSQIVQTMGWQTIPATSLLTFIFFGFLVAGEEIENPFGYDKNDLNLDHFTHNIIRNELRAITSAAAPDPDRWVSVACCFHALAPVMGTLARRATRAFPFFVFPCTIQPLTPLSSFLQIFSPENDMLFVSDVEHDERVGPNEWMRRGSASMLGALSVV</sequence>
<evidence type="ECO:0000256" key="9">
    <source>
        <dbReference type="SAM" id="Phobius"/>
    </source>
</evidence>
<evidence type="ECO:0000256" key="7">
    <source>
        <dbReference type="ARBA" id="ARBA00023136"/>
    </source>
</evidence>
<evidence type="ECO:0000256" key="6">
    <source>
        <dbReference type="ARBA" id="ARBA00023065"/>
    </source>
</evidence>
<keyword evidence="5 9" id="KW-1133">Transmembrane helix</keyword>
<evidence type="ECO:0000313" key="11">
    <source>
        <dbReference type="Proteomes" id="UP000620124"/>
    </source>
</evidence>
<keyword evidence="7 9" id="KW-0472">Membrane</keyword>
<dbReference type="PANTHER" id="PTHR33281">
    <property type="entry name" value="UPF0187 PROTEIN YNEE"/>
    <property type="match status" value="1"/>
</dbReference>
<feature type="compositionally biased region" description="Polar residues" evidence="8">
    <location>
        <begin position="242"/>
        <end position="253"/>
    </location>
</feature>
<comment type="caution">
    <text evidence="10">The sequence shown here is derived from an EMBL/GenBank/DDBJ whole genome shotgun (WGS) entry which is preliminary data.</text>
</comment>
<evidence type="ECO:0000256" key="2">
    <source>
        <dbReference type="ARBA" id="ARBA00022448"/>
    </source>
</evidence>
<protein>
    <submittedName>
        <fullName evidence="10">Uncharacterized protein</fullName>
    </submittedName>
</protein>
<dbReference type="InterPro" id="IPR044669">
    <property type="entry name" value="YneE/VCCN1/2-like"/>
</dbReference>
<feature type="compositionally biased region" description="Polar residues" evidence="8">
    <location>
        <begin position="263"/>
        <end position="272"/>
    </location>
</feature>
<proteinExistence type="predicted"/>
<reference evidence="10" key="1">
    <citation type="submission" date="2020-05" db="EMBL/GenBank/DDBJ databases">
        <title>Mycena genomes resolve the evolution of fungal bioluminescence.</title>
        <authorList>
            <person name="Tsai I.J."/>
        </authorList>
    </citation>
    <scope>NUCLEOTIDE SEQUENCE</scope>
    <source>
        <strain evidence="10">CCC161011</strain>
    </source>
</reference>
<dbReference type="AlphaFoldDB" id="A0A8H7DDB7"/>
<feature type="transmembrane region" description="Helical" evidence="9">
    <location>
        <begin position="77"/>
        <end position="95"/>
    </location>
</feature>
<keyword evidence="6" id="KW-0406">Ion transport</keyword>
<organism evidence="10 11">
    <name type="scientific">Mycena venus</name>
    <dbReference type="NCBI Taxonomy" id="2733690"/>
    <lineage>
        <taxon>Eukaryota</taxon>
        <taxon>Fungi</taxon>
        <taxon>Dikarya</taxon>
        <taxon>Basidiomycota</taxon>
        <taxon>Agaricomycotina</taxon>
        <taxon>Agaricomycetes</taxon>
        <taxon>Agaricomycetidae</taxon>
        <taxon>Agaricales</taxon>
        <taxon>Marasmiineae</taxon>
        <taxon>Mycenaceae</taxon>
        <taxon>Mycena</taxon>
    </lineage>
</organism>
<dbReference type="EMBL" id="JACAZI010000002">
    <property type="protein sequence ID" value="KAF7368787.1"/>
    <property type="molecule type" value="Genomic_DNA"/>
</dbReference>
<keyword evidence="4 9" id="KW-0812">Transmembrane</keyword>
<dbReference type="Pfam" id="PF25539">
    <property type="entry name" value="Bestrophin_2"/>
    <property type="match status" value="2"/>
</dbReference>
<feature type="transmembrane region" description="Helical" evidence="9">
    <location>
        <begin position="37"/>
        <end position="65"/>
    </location>
</feature>
<keyword evidence="2" id="KW-0813">Transport</keyword>
<dbReference type="Proteomes" id="UP000620124">
    <property type="component" value="Unassembled WGS sequence"/>
</dbReference>
<dbReference type="OrthoDB" id="1368at2759"/>
<evidence type="ECO:0000256" key="4">
    <source>
        <dbReference type="ARBA" id="ARBA00022692"/>
    </source>
</evidence>
<accession>A0A8H7DDB7</accession>
<evidence type="ECO:0000256" key="8">
    <source>
        <dbReference type="SAM" id="MobiDB-lite"/>
    </source>
</evidence>
<evidence type="ECO:0000256" key="5">
    <source>
        <dbReference type="ARBA" id="ARBA00022989"/>
    </source>
</evidence>
<feature type="region of interest" description="Disordered" evidence="8">
    <location>
        <begin position="222"/>
        <end position="329"/>
    </location>
</feature>
<evidence type="ECO:0000313" key="10">
    <source>
        <dbReference type="EMBL" id="KAF7368787.1"/>
    </source>
</evidence>
<evidence type="ECO:0000256" key="3">
    <source>
        <dbReference type="ARBA" id="ARBA00022475"/>
    </source>
</evidence>
<dbReference type="GO" id="GO:0005254">
    <property type="term" value="F:chloride channel activity"/>
    <property type="evidence" value="ECO:0007669"/>
    <property type="project" value="InterPro"/>
</dbReference>
<comment type="subcellular location">
    <subcellularLocation>
        <location evidence="1">Cell membrane</location>
        <topology evidence="1">Multi-pass membrane protein</topology>
    </subcellularLocation>
</comment>
<dbReference type="GO" id="GO:0005886">
    <property type="term" value="C:plasma membrane"/>
    <property type="evidence" value="ECO:0007669"/>
    <property type="project" value="UniProtKB-SubCell"/>
</dbReference>